<dbReference type="SUPFAM" id="SSF49482">
    <property type="entry name" value="Aromatic compound dioxygenase"/>
    <property type="match status" value="1"/>
</dbReference>
<dbReference type="SMR" id="G5AG51"/>
<protein>
    <recommendedName>
        <fullName evidence="4">Intradiol ring-cleavage dioxygenases domain-containing protein</fullName>
    </recommendedName>
</protein>
<dbReference type="EMBL" id="JH159166">
    <property type="protein sequence ID" value="EGZ05563.1"/>
    <property type="molecule type" value="Genomic_DNA"/>
</dbReference>
<evidence type="ECO:0000313" key="2">
    <source>
        <dbReference type="EMBL" id="EGZ05563.1"/>
    </source>
</evidence>
<evidence type="ECO:0000256" key="1">
    <source>
        <dbReference type="SAM" id="SignalP"/>
    </source>
</evidence>
<evidence type="ECO:0008006" key="4">
    <source>
        <dbReference type="Google" id="ProtNLM"/>
    </source>
</evidence>
<dbReference type="GO" id="GO:0005506">
    <property type="term" value="F:iron ion binding"/>
    <property type="evidence" value="ECO:0007669"/>
    <property type="project" value="InterPro"/>
</dbReference>
<name>G5AG51_PHYSP</name>
<gene>
    <name evidence="2" type="ORF">PHYSODRAFT_307809</name>
</gene>
<keyword evidence="1" id="KW-0732">Signal</keyword>
<reference evidence="2 3" key="1">
    <citation type="journal article" date="2006" name="Science">
        <title>Phytophthora genome sequences uncover evolutionary origins and mechanisms of pathogenesis.</title>
        <authorList>
            <person name="Tyler B.M."/>
            <person name="Tripathy S."/>
            <person name="Zhang X."/>
            <person name="Dehal P."/>
            <person name="Jiang R.H."/>
            <person name="Aerts A."/>
            <person name="Arredondo F.D."/>
            <person name="Baxter L."/>
            <person name="Bensasson D."/>
            <person name="Beynon J.L."/>
            <person name="Chapman J."/>
            <person name="Damasceno C.M."/>
            <person name="Dorrance A.E."/>
            <person name="Dou D."/>
            <person name="Dickerman A.W."/>
            <person name="Dubchak I.L."/>
            <person name="Garbelotto M."/>
            <person name="Gijzen M."/>
            <person name="Gordon S.G."/>
            <person name="Govers F."/>
            <person name="Grunwald N.J."/>
            <person name="Huang W."/>
            <person name="Ivors K.L."/>
            <person name="Jones R.W."/>
            <person name="Kamoun S."/>
            <person name="Krampis K."/>
            <person name="Lamour K.H."/>
            <person name="Lee M.K."/>
            <person name="McDonald W.H."/>
            <person name="Medina M."/>
            <person name="Meijer H.J."/>
            <person name="Nordberg E.K."/>
            <person name="Maclean D.J."/>
            <person name="Ospina-Giraldo M.D."/>
            <person name="Morris P.F."/>
            <person name="Phuntumart V."/>
            <person name="Putnam N.H."/>
            <person name="Rash S."/>
            <person name="Rose J.K."/>
            <person name="Sakihama Y."/>
            <person name="Salamov A.A."/>
            <person name="Savidor A."/>
            <person name="Scheuring C.F."/>
            <person name="Smith B.M."/>
            <person name="Sobral B.W."/>
            <person name="Terry A."/>
            <person name="Torto-Alalibo T.A."/>
            <person name="Win J."/>
            <person name="Xu Z."/>
            <person name="Zhang H."/>
            <person name="Grigoriev I.V."/>
            <person name="Rokhsar D.S."/>
            <person name="Boore J.L."/>
        </authorList>
    </citation>
    <scope>NUCLEOTIDE SEQUENCE [LARGE SCALE GENOMIC DNA]</scope>
    <source>
        <strain evidence="2 3">P6497</strain>
    </source>
</reference>
<dbReference type="InParanoid" id="G5AG51"/>
<accession>G5AG51</accession>
<proteinExistence type="predicted"/>
<dbReference type="InterPro" id="IPR015889">
    <property type="entry name" value="Intradiol_dOase_core"/>
</dbReference>
<organism evidence="2 3">
    <name type="scientific">Phytophthora sojae (strain P6497)</name>
    <name type="common">Soybean stem and root rot agent</name>
    <name type="synonym">Phytophthora megasperma f. sp. glycines</name>
    <dbReference type="NCBI Taxonomy" id="1094619"/>
    <lineage>
        <taxon>Eukaryota</taxon>
        <taxon>Sar</taxon>
        <taxon>Stramenopiles</taxon>
        <taxon>Oomycota</taxon>
        <taxon>Peronosporomycetes</taxon>
        <taxon>Peronosporales</taxon>
        <taxon>Peronosporaceae</taxon>
        <taxon>Phytophthora</taxon>
    </lineage>
</organism>
<dbReference type="GeneID" id="20642949"/>
<dbReference type="RefSeq" id="XP_009539094.1">
    <property type="nucleotide sequence ID" value="XM_009540799.1"/>
</dbReference>
<evidence type="ECO:0000313" key="3">
    <source>
        <dbReference type="Proteomes" id="UP000002640"/>
    </source>
</evidence>
<keyword evidence="3" id="KW-1185">Reference proteome</keyword>
<dbReference type="Proteomes" id="UP000002640">
    <property type="component" value="Unassembled WGS sequence"/>
</dbReference>
<feature type="signal peptide" evidence="1">
    <location>
        <begin position="1"/>
        <end position="22"/>
    </location>
</feature>
<dbReference type="PANTHER" id="PTHR34315:SF1">
    <property type="entry name" value="INTRADIOL RING-CLEAVAGE DIOXYGENASES DOMAIN-CONTAINING PROTEIN-RELATED"/>
    <property type="match status" value="1"/>
</dbReference>
<dbReference type="PANTHER" id="PTHR34315">
    <property type="match status" value="1"/>
</dbReference>
<dbReference type="KEGG" id="psoj:PHYSODRAFT_307809"/>
<dbReference type="Gene3D" id="2.60.130.10">
    <property type="entry name" value="Aromatic compound dioxygenase"/>
    <property type="match status" value="1"/>
</dbReference>
<dbReference type="GO" id="GO:0016702">
    <property type="term" value="F:oxidoreductase activity, acting on single donors with incorporation of molecular oxygen, incorporation of two atoms of oxygen"/>
    <property type="evidence" value="ECO:0007669"/>
    <property type="project" value="InterPro"/>
</dbReference>
<dbReference type="AlphaFoldDB" id="G5AG51"/>
<dbReference type="CDD" id="cd03457">
    <property type="entry name" value="intradiol_dioxygenase_like"/>
    <property type="match status" value="1"/>
</dbReference>
<sequence length="349" mass="37384">MFKSFILFCVALVALVGRDATAVHPTAQLTPRTEAEVADRQRFLSHSHRLLAACSNSEAGRKLREQSNLRIAAKLQELRASRRRLDAATVSAATHKTNLANVSVSTYPENLFGDDDHPKCVLAPETSKPSYYVKGELFRKNTAEDQAGVSLTTELQFIDVNTCKPASMVWIDFWHSNATGVYSGVVGSAAGESSSASNVSTTFLRGLARTDGHGLVAFTSIFPGHYEGRAPHIDIVATYGGTYQGDNRTHTGGSTIHAGELFFDQDLITEVESTSAYASNTQNLTLNEVDEGLIEAAASGYDPVVEYALLGDTVEAGIFAWISIGIDLTISSNVTVAGALTANGGVQYR</sequence>
<feature type="chain" id="PRO_5003473138" description="Intradiol ring-cleavage dioxygenases domain-containing protein" evidence="1">
    <location>
        <begin position="23"/>
        <end position="349"/>
    </location>
</feature>